<dbReference type="EC" id="1.1.2.4" evidence="10"/>
<dbReference type="GO" id="GO:0004458">
    <property type="term" value="F:D-lactate dehydrogenase (cytochrome) activity"/>
    <property type="evidence" value="ECO:0007669"/>
    <property type="project" value="UniProtKB-EC"/>
</dbReference>
<dbReference type="Pfam" id="PF02754">
    <property type="entry name" value="CCG"/>
    <property type="match status" value="1"/>
</dbReference>
<feature type="domain" description="4Fe-4S ferredoxin-type" evidence="11">
    <location>
        <begin position="533"/>
        <end position="564"/>
    </location>
</feature>
<dbReference type="Gene3D" id="1.10.45.10">
    <property type="entry name" value="Vanillyl-alcohol Oxidase, Chain A, domain 4"/>
    <property type="match status" value="1"/>
</dbReference>
<dbReference type="SUPFAM" id="SSF46548">
    <property type="entry name" value="alpha-helical ferredoxin"/>
    <property type="match status" value="1"/>
</dbReference>
<evidence type="ECO:0000256" key="2">
    <source>
        <dbReference type="ARBA" id="ARBA00008000"/>
    </source>
</evidence>
<evidence type="ECO:0000259" key="11">
    <source>
        <dbReference type="PROSITE" id="PS51379"/>
    </source>
</evidence>
<keyword evidence="14" id="KW-1185">Reference proteome</keyword>
<dbReference type="SUPFAM" id="SSF56176">
    <property type="entry name" value="FAD-binding/transporter-associated domain-like"/>
    <property type="match status" value="1"/>
</dbReference>
<comment type="similarity">
    <text evidence="2">Belongs to the FAD-binding oxidoreductase/transferase type 4 family.</text>
</comment>
<reference evidence="13" key="2">
    <citation type="submission" date="2020-09" db="EMBL/GenBank/DDBJ databases">
        <authorList>
            <person name="Sun Q."/>
            <person name="Kim S."/>
        </authorList>
    </citation>
    <scope>NUCLEOTIDE SEQUENCE</scope>
    <source>
        <strain evidence="13">KCTC 42731</strain>
    </source>
</reference>
<evidence type="ECO:0000256" key="8">
    <source>
        <dbReference type="ARBA" id="ARBA00023004"/>
    </source>
</evidence>
<reference evidence="13" key="1">
    <citation type="journal article" date="2014" name="Int. J. Syst. Evol. Microbiol.">
        <title>Complete genome sequence of Corynebacterium casei LMG S-19264T (=DSM 44701T), isolated from a smear-ripened cheese.</title>
        <authorList>
            <consortium name="US DOE Joint Genome Institute (JGI-PGF)"/>
            <person name="Walter F."/>
            <person name="Albersmeier A."/>
            <person name="Kalinowski J."/>
            <person name="Ruckert C."/>
        </authorList>
    </citation>
    <scope>NUCLEOTIDE SEQUENCE</scope>
    <source>
        <strain evidence="13">KCTC 42731</strain>
    </source>
</reference>
<dbReference type="PROSITE" id="PS00198">
    <property type="entry name" value="4FE4S_FER_1"/>
    <property type="match status" value="1"/>
</dbReference>
<evidence type="ECO:0000313" key="14">
    <source>
        <dbReference type="Proteomes" id="UP000623842"/>
    </source>
</evidence>
<keyword evidence="8" id="KW-0408">Iron</keyword>
<protein>
    <recommendedName>
        <fullName evidence="10">D-lactate dehydrogenase (cytochrome)</fullName>
        <ecNumber evidence="10">1.1.2.4</ecNumber>
    </recommendedName>
</protein>
<keyword evidence="9" id="KW-0411">Iron-sulfur</keyword>
<dbReference type="Gene3D" id="3.30.70.2190">
    <property type="match status" value="1"/>
</dbReference>
<keyword evidence="6" id="KW-0809">Transit peptide</keyword>
<dbReference type="InterPro" id="IPR004017">
    <property type="entry name" value="Cys_rich_dom"/>
</dbReference>
<dbReference type="InterPro" id="IPR016167">
    <property type="entry name" value="FAD-bd_PCMH_sub1"/>
</dbReference>
<evidence type="ECO:0000256" key="7">
    <source>
        <dbReference type="ARBA" id="ARBA00023002"/>
    </source>
</evidence>
<keyword evidence="7" id="KW-0560">Oxidoreductase</keyword>
<dbReference type="Gene3D" id="1.10.1060.10">
    <property type="entry name" value="Alpha-helical ferredoxin"/>
    <property type="match status" value="1"/>
</dbReference>
<dbReference type="InterPro" id="IPR004113">
    <property type="entry name" value="FAD-bd_oxidored_4_C"/>
</dbReference>
<evidence type="ECO:0000256" key="3">
    <source>
        <dbReference type="ARBA" id="ARBA00022630"/>
    </source>
</evidence>
<evidence type="ECO:0000256" key="10">
    <source>
        <dbReference type="ARBA" id="ARBA00038897"/>
    </source>
</evidence>
<dbReference type="InterPro" id="IPR017900">
    <property type="entry name" value="4Fe4S_Fe_S_CS"/>
</dbReference>
<dbReference type="GO" id="GO:1903457">
    <property type="term" value="P:lactate catabolic process"/>
    <property type="evidence" value="ECO:0007669"/>
    <property type="project" value="TreeGrafter"/>
</dbReference>
<feature type="domain" description="FAD-binding PCMH-type" evidence="12">
    <location>
        <begin position="39"/>
        <end position="267"/>
    </location>
</feature>
<dbReference type="Gene3D" id="3.30.465.10">
    <property type="match status" value="1"/>
</dbReference>
<dbReference type="InterPro" id="IPR006094">
    <property type="entry name" value="Oxid_FAD_bind_N"/>
</dbReference>
<keyword evidence="5" id="KW-0274">FAD</keyword>
<comment type="caution">
    <text evidence="13">The sequence shown here is derived from an EMBL/GenBank/DDBJ whole genome shotgun (WGS) entry which is preliminary data.</text>
</comment>
<dbReference type="InterPro" id="IPR017896">
    <property type="entry name" value="4Fe4S_Fe-S-bd"/>
</dbReference>
<name>A0A919EI84_9GAMM</name>
<evidence type="ECO:0000256" key="6">
    <source>
        <dbReference type="ARBA" id="ARBA00022946"/>
    </source>
</evidence>
<dbReference type="InterPro" id="IPR036318">
    <property type="entry name" value="FAD-bd_PCMH-like_sf"/>
</dbReference>
<dbReference type="GO" id="GO:0008720">
    <property type="term" value="F:D-lactate dehydrogenase (NAD+) activity"/>
    <property type="evidence" value="ECO:0007669"/>
    <property type="project" value="TreeGrafter"/>
</dbReference>
<sequence>MLEESFSSFVTAVKDVLEESQIISNTLQRYAYGTDASFYRLVPKLIINIDNEQQLIDVIKLSNQYLVPLTFRAAGTSLSGQAITDSVLIVLSPQWNKIDILQQGKKVKLQPGVIGAHANRALASYGRKIGPDPASINSCKVGGIAANNSSGMCCGVKHNSYHTLADIRVIMANGSVLDTANLLSREQFVRQNPELIQTLSNLAEQVKSDTELSNKIAHKYRLKNTMGYGVNALLEYTDPIDILSHLMIGSEGTLGFISDITYHTIAVEQYSAVGLFVFDDIEASCQLVQMLAHESVAAIELMDGTALNSVTDKLNEFIAVNSLSPRHAGLLIEISSQTAQELNNKLTHITALIGQYDTSLIAEHAFTQNKDDIEKLWAIRKGMFPAVGAARAIGTTVIIEDVALPLPDLATGVQQLHQLFERSGYHDAIIFGHALDGNLHFVFSQSFNEQVEVERYHQFMAAVARLIAVDFQGSLKAEHGTGRNMAPFVELEWGQDIYQVMKSIKAAFDPLNILNPGVIINDDANAHLLNLKSLPQADCIIDKCIECGFCESVCPSKNYTLTPRQRIAVWRHIGELTEQQQQGLLSNDALAELKELKQAYQFYGIDSCATTGLCAHHCPVGIDTGKFIQGVKEQNHQAKWLPQFVANNYDKVLWGANKAVNLVASSARILGPEKTKTLFKGLNKLSVNNIPKWQTSWPNGAVHQHKKGVNPASIDGAGTGHQQKVVFVTSCVNRVFAADSHAKDQRSITRVLASVLEKANIELIIPESVNSLCCGKPWLSKGNNSVAKQKAHQLLDEVNRASENGRWPVVIDASPCEMTLNQLKPLSVLELSQYLLIHVAPLLNITKTKEPIMLHKTCSSIQQDGAKALTTLAQLCCENVVIPNDINCCGFAGDKGFFLPELNKSALAPLAQQIPQNCQRGVSNSRTCEIGLSEHSGLPYQSIVYLLDEVSN</sequence>
<dbReference type="FunFam" id="1.10.45.10:FF:000001">
    <property type="entry name" value="D-lactate dehydrogenase mitochondrial"/>
    <property type="match status" value="1"/>
</dbReference>
<dbReference type="PANTHER" id="PTHR11748">
    <property type="entry name" value="D-LACTATE DEHYDROGENASE"/>
    <property type="match status" value="1"/>
</dbReference>
<dbReference type="GO" id="GO:0051536">
    <property type="term" value="F:iron-sulfur cluster binding"/>
    <property type="evidence" value="ECO:0007669"/>
    <property type="project" value="UniProtKB-KW"/>
</dbReference>
<evidence type="ECO:0000256" key="4">
    <source>
        <dbReference type="ARBA" id="ARBA00022723"/>
    </source>
</evidence>
<gene>
    <name evidence="13" type="ORF">GCM10017161_08440</name>
</gene>
<organism evidence="13 14">
    <name type="scientific">Thalassotalea marina</name>
    <dbReference type="NCBI Taxonomy" id="1673741"/>
    <lineage>
        <taxon>Bacteria</taxon>
        <taxon>Pseudomonadati</taxon>
        <taxon>Pseudomonadota</taxon>
        <taxon>Gammaproteobacteria</taxon>
        <taxon>Alteromonadales</taxon>
        <taxon>Colwelliaceae</taxon>
        <taxon>Thalassotalea</taxon>
    </lineage>
</organism>
<dbReference type="SUPFAM" id="SSF55103">
    <property type="entry name" value="FAD-linked oxidases, C-terminal domain"/>
    <property type="match status" value="1"/>
</dbReference>
<dbReference type="GO" id="GO:0071949">
    <property type="term" value="F:FAD binding"/>
    <property type="evidence" value="ECO:0007669"/>
    <property type="project" value="InterPro"/>
</dbReference>
<proteinExistence type="inferred from homology"/>
<dbReference type="PANTHER" id="PTHR11748:SF111">
    <property type="entry name" value="D-LACTATE DEHYDROGENASE, MITOCHONDRIAL-RELATED"/>
    <property type="match status" value="1"/>
</dbReference>
<dbReference type="Pfam" id="PF13183">
    <property type="entry name" value="Fer4_8"/>
    <property type="match status" value="1"/>
</dbReference>
<evidence type="ECO:0000256" key="1">
    <source>
        <dbReference type="ARBA" id="ARBA00001974"/>
    </source>
</evidence>
<dbReference type="Gene3D" id="3.30.43.10">
    <property type="entry name" value="Uridine Diphospho-n-acetylenolpyruvylglucosamine Reductase, domain 2"/>
    <property type="match status" value="1"/>
</dbReference>
<comment type="cofactor">
    <cofactor evidence="1">
        <name>FAD</name>
        <dbReference type="ChEBI" id="CHEBI:57692"/>
    </cofactor>
</comment>
<dbReference type="InterPro" id="IPR016164">
    <property type="entry name" value="FAD-linked_Oxase-like_C"/>
</dbReference>
<dbReference type="InterPro" id="IPR016171">
    <property type="entry name" value="Vanillyl_alc_oxidase_C-sub2"/>
</dbReference>
<keyword evidence="3" id="KW-0285">Flavoprotein</keyword>
<evidence type="ECO:0000256" key="5">
    <source>
        <dbReference type="ARBA" id="ARBA00022827"/>
    </source>
</evidence>
<evidence type="ECO:0000313" key="13">
    <source>
        <dbReference type="EMBL" id="GHF83453.1"/>
    </source>
</evidence>
<accession>A0A919EI84</accession>
<evidence type="ECO:0000256" key="9">
    <source>
        <dbReference type="ARBA" id="ARBA00023014"/>
    </source>
</evidence>
<dbReference type="InterPro" id="IPR016169">
    <property type="entry name" value="FAD-bd_PCMH_sub2"/>
</dbReference>
<dbReference type="InterPro" id="IPR016166">
    <property type="entry name" value="FAD-bd_PCMH"/>
</dbReference>
<dbReference type="InterPro" id="IPR009051">
    <property type="entry name" value="Helical_ferredxn"/>
</dbReference>
<dbReference type="Gene3D" id="3.30.70.2740">
    <property type="match status" value="1"/>
</dbReference>
<dbReference type="Pfam" id="PF01565">
    <property type="entry name" value="FAD_binding_4"/>
    <property type="match status" value="1"/>
</dbReference>
<dbReference type="PROSITE" id="PS51379">
    <property type="entry name" value="4FE4S_FER_2"/>
    <property type="match status" value="1"/>
</dbReference>
<dbReference type="EMBL" id="BNCK01000002">
    <property type="protein sequence ID" value="GHF83453.1"/>
    <property type="molecule type" value="Genomic_DNA"/>
</dbReference>
<dbReference type="Pfam" id="PF02913">
    <property type="entry name" value="FAD-oxidase_C"/>
    <property type="match status" value="1"/>
</dbReference>
<dbReference type="Proteomes" id="UP000623842">
    <property type="component" value="Unassembled WGS sequence"/>
</dbReference>
<dbReference type="AlphaFoldDB" id="A0A919EI84"/>
<dbReference type="PROSITE" id="PS51387">
    <property type="entry name" value="FAD_PCMH"/>
    <property type="match status" value="1"/>
</dbReference>
<dbReference type="GO" id="GO:0046872">
    <property type="term" value="F:metal ion binding"/>
    <property type="evidence" value="ECO:0007669"/>
    <property type="project" value="UniProtKB-KW"/>
</dbReference>
<evidence type="ECO:0000259" key="12">
    <source>
        <dbReference type="PROSITE" id="PS51387"/>
    </source>
</evidence>
<keyword evidence="4" id="KW-0479">Metal-binding</keyword>